<dbReference type="EMBL" id="CH991543">
    <property type="protein sequence ID" value="EDQ92607.1"/>
    <property type="molecule type" value="Genomic_DNA"/>
</dbReference>
<dbReference type="GO" id="GO:0043539">
    <property type="term" value="F:protein serine/threonine kinase activator activity"/>
    <property type="evidence" value="ECO:0000318"/>
    <property type="project" value="GO_Central"/>
</dbReference>
<dbReference type="PROSITE" id="PS50105">
    <property type="entry name" value="SAM_DOMAIN"/>
    <property type="match status" value="1"/>
</dbReference>
<dbReference type="Pfam" id="PF00536">
    <property type="entry name" value="SAM_1"/>
    <property type="match status" value="1"/>
</dbReference>
<sequence>MAESMVEPPLVASPDAEPETLTETDTETDHDAEVKPNPAFSWTTTQVANFITEAGFERYAACFTENFVDGQKLQYIDATQLNRLGVRDFEDIKAVAAIIRQQFQHPIPDSQRSITEVTFATH</sequence>
<feature type="domain" description="SAM" evidence="2">
    <location>
        <begin position="42"/>
        <end position="86"/>
    </location>
</feature>
<dbReference type="InterPro" id="IPR013761">
    <property type="entry name" value="SAM/pointed_sf"/>
</dbReference>
<organism evidence="3 4">
    <name type="scientific">Monosiga brevicollis</name>
    <name type="common">Choanoflagellate</name>
    <dbReference type="NCBI Taxonomy" id="81824"/>
    <lineage>
        <taxon>Eukaryota</taxon>
        <taxon>Choanoflagellata</taxon>
        <taxon>Craspedida</taxon>
        <taxon>Salpingoecidae</taxon>
        <taxon>Monosiga</taxon>
    </lineage>
</organism>
<dbReference type="eggNOG" id="ENOG502SBP5">
    <property type="taxonomic scope" value="Eukaryota"/>
</dbReference>
<feature type="region of interest" description="Disordered" evidence="1">
    <location>
        <begin position="1"/>
        <end position="37"/>
    </location>
</feature>
<dbReference type="KEGG" id="mbr:MONBRDRAFT_30979"/>
<keyword evidence="4" id="KW-1185">Reference proteome</keyword>
<dbReference type="PANTHER" id="PTHR46829:SF1">
    <property type="entry name" value="STERILE ALPHA MOTIF DOMAIN-CONTAINING PROTEIN 15"/>
    <property type="match status" value="1"/>
</dbReference>
<feature type="compositionally biased region" description="Acidic residues" evidence="1">
    <location>
        <begin position="16"/>
        <end position="26"/>
    </location>
</feature>
<dbReference type="OMA" id="KACFEDN"/>
<dbReference type="GeneID" id="5887317"/>
<evidence type="ECO:0000313" key="4">
    <source>
        <dbReference type="Proteomes" id="UP000001357"/>
    </source>
</evidence>
<evidence type="ECO:0000313" key="3">
    <source>
        <dbReference type="EMBL" id="EDQ92607.1"/>
    </source>
</evidence>
<dbReference type="Proteomes" id="UP000001357">
    <property type="component" value="Unassembled WGS sequence"/>
</dbReference>
<dbReference type="RefSeq" id="XP_001742369.1">
    <property type="nucleotide sequence ID" value="XM_001742317.1"/>
</dbReference>
<name>A9UQJ0_MONBE</name>
<proteinExistence type="predicted"/>
<evidence type="ECO:0000256" key="1">
    <source>
        <dbReference type="SAM" id="MobiDB-lite"/>
    </source>
</evidence>
<accession>A9UQJ0</accession>
<dbReference type="Gene3D" id="1.10.150.50">
    <property type="entry name" value="Transcription Factor, Ets-1"/>
    <property type="match status" value="1"/>
</dbReference>
<dbReference type="SUPFAM" id="SSF47769">
    <property type="entry name" value="SAM/Pointed domain"/>
    <property type="match status" value="1"/>
</dbReference>
<dbReference type="GO" id="GO:0007165">
    <property type="term" value="P:signal transduction"/>
    <property type="evidence" value="ECO:0000318"/>
    <property type="project" value="GO_Central"/>
</dbReference>
<gene>
    <name evidence="3" type="ORF">MONBRDRAFT_30979</name>
</gene>
<dbReference type="InterPro" id="IPR001660">
    <property type="entry name" value="SAM"/>
</dbReference>
<evidence type="ECO:0000259" key="2">
    <source>
        <dbReference type="PROSITE" id="PS50105"/>
    </source>
</evidence>
<dbReference type="CDD" id="cd09530">
    <property type="entry name" value="SAM_Samd14"/>
    <property type="match status" value="1"/>
</dbReference>
<reference evidence="3 4" key="1">
    <citation type="journal article" date="2008" name="Nature">
        <title>The genome of the choanoflagellate Monosiga brevicollis and the origin of metazoans.</title>
        <authorList>
            <consortium name="JGI Sequencing"/>
            <person name="King N."/>
            <person name="Westbrook M.J."/>
            <person name="Young S.L."/>
            <person name="Kuo A."/>
            <person name="Abedin M."/>
            <person name="Chapman J."/>
            <person name="Fairclough S."/>
            <person name="Hellsten U."/>
            <person name="Isogai Y."/>
            <person name="Letunic I."/>
            <person name="Marr M."/>
            <person name="Pincus D."/>
            <person name="Putnam N."/>
            <person name="Rokas A."/>
            <person name="Wright K.J."/>
            <person name="Zuzow R."/>
            <person name="Dirks W."/>
            <person name="Good M."/>
            <person name="Goodstein D."/>
            <person name="Lemons D."/>
            <person name="Li W."/>
            <person name="Lyons J.B."/>
            <person name="Morris A."/>
            <person name="Nichols S."/>
            <person name="Richter D.J."/>
            <person name="Salamov A."/>
            <person name="Bork P."/>
            <person name="Lim W.A."/>
            <person name="Manning G."/>
            <person name="Miller W.T."/>
            <person name="McGinnis W."/>
            <person name="Shapiro H."/>
            <person name="Tjian R."/>
            <person name="Grigoriev I.V."/>
            <person name="Rokhsar D."/>
        </authorList>
    </citation>
    <scope>NUCLEOTIDE SEQUENCE [LARGE SCALE GENOMIC DNA]</scope>
    <source>
        <strain evidence="4">MX1 / ATCC 50154</strain>
    </source>
</reference>
<dbReference type="PANTHER" id="PTHR46829">
    <property type="entry name" value="STERILE ALPHA MOTIF DOMAIN-CONTAINING PROTEIN 15"/>
    <property type="match status" value="1"/>
</dbReference>
<dbReference type="AlphaFoldDB" id="A9UQJ0"/>
<dbReference type="InParanoid" id="A9UQJ0"/>
<protein>
    <recommendedName>
        <fullName evidence="2">SAM domain-containing protein</fullName>
    </recommendedName>
</protein>